<feature type="region of interest" description="Disordered" evidence="1">
    <location>
        <begin position="1"/>
        <end position="37"/>
    </location>
</feature>
<organism evidence="2 3">
    <name type="scientific">Acidiphilium acidophilum</name>
    <name type="common">Thiobacillus acidophilus</name>
    <dbReference type="NCBI Taxonomy" id="76588"/>
    <lineage>
        <taxon>Bacteria</taxon>
        <taxon>Pseudomonadati</taxon>
        <taxon>Pseudomonadota</taxon>
        <taxon>Alphaproteobacteria</taxon>
        <taxon>Acetobacterales</taxon>
        <taxon>Acidocellaceae</taxon>
        <taxon>Acidiphilium</taxon>
    </lineage>
</organism>
<dbReference type="AlphaFoldDB" id="A0AAW9DUK5"/>
<dbReference type="EMBL" id="JAWXYB010000018">
    <property type="protein sequence ID" value="MDX5931835.1"/>
    <property type="molecule type" value="Genomic_DNA"/>
</dbReference>
<name>A0AAW9DUK5_ACIAO</name>
<accession>A0AAW9DUK5</accession>
<sequence length="112" mass="11852">MTLQPHEGGNDAEPLDQKQRNPSGLRASLPSPSKPYGIGAAWAVRNRVKMLPAGTRVRLDIAAIGGWRGTGRLAFDVIGQDGLCVINPDDAPDRRVLAGRGECSIIAPDGAR</sequence>
<protein>
    <submittedName>
        <fullName evidence="2">Uncharacterized protein</fullName>
    </submittedName>
</protein>
<proteinExistence type="predicted"/>
<dbReference type="Proteomes" id="UP001279553">
    <property type="component" value="Unassembled WGS sequence"/>
</dbReference>
<evidence type="ECO:0000313" key="2">
    <source>
        <dbReference type="EMBL" id="MDX5931835.1"/>
    </source>
</evidence>
<comment type="caution">
    <text evidence="2">The sequence shown here is derived from an EMBL/GenBank/DDBJ whole genome shotgun (WGS) entry which is preliminary data.</text>
</comment>
<keyword evidence="3" id="KW-1185">Reference proteome</keyword>
<dbReference type="RefSeq" id="WP_319614717.1">
    <property type="nucleotide sequence ID" value="NZ_JAWXYB010000018.1"/>
</dbReference>
<gene>
    <name evidence="2" type="ORF">SIL87_13790</name>
</gene>
<reference evidence="2 3" key="1">
    <citation type="submission" date="2023-11" db="EMBL/GenBank/DDBJ databases">
        <title>MicrobeMod: A computational toolkit for identifying prokaryotic methylation and restriction-modification with nanopore sequencing.</title>
        <authorList>
            <person name="Crits-Christoph A."/>
            <person name="Kang S.C."/>
            <person name="Lee H."/>
            <person name="Ostrov N."/>
        </authorList>
    </citation>
    <scope>NUCLEOTIDE SEQUENCE [LARGE SCALE GENOMIC DNA]</scope>
    <source>
        <strain evidence="2 3">DSMZ 700</strain>
    </source>
</reference>
<evidence type="ECO:0000313" key="3">
    <source>
        <dbReference type="Proteomes" id="UP001279553"/>
    </source>
</evidence>
<evidence type="ECO:0000256" key="1">
    <source>
        <dbReference type="SAM" id="MobiDB-lite"/>
    </source>
</evidence>